<dbReference type="EMBL" id="CAJPVJ010003196">
    <property type="protein sequence ID" value="CAG2167284.1"/>
    <property type="molecule type" value="Genomic_DNA"/>
</dbReference>
<dbReference type="InterPro" id="IPR001680">
    <property type="entry name" value="WD40_rpt"/>
</dbReference>
<protein>
    <submittedName>
        <fullName evidence="5">Uncharacterized protein</fullName>
    </submittedName>
</protein>
<evidence type="ECO:0000256" key="1">
    <source>
        <dbReference type="ARBA" id="ARBA00022553"/>
    </source>
</evidence>
<dbReference type="Pfam" id="PF00400">
    <property type="entry name" value="WD40"/>
    <property type="match status" value="2"/>
</dbReference>
<keyword evidence="2 4" id="KW-0853">WD repeat</keyword>
<dbReference type="InterPro" id="IPR019775">
    <property type="entry name" value="WD40_repeat_CS"/>
</dbReference>
<dbReference type="SUPFAM" id="SSF50978">
    <property type="entry name" value="WD40 repeat-like"/>
    <property type="match status" value="1"/>
</dbReference>
<feature type="repeat" description="WD" evidence="4">
    <location>
        <begin position="229"/>
        <end position="271"/>
    </location>
</feature>
<keyword evidence="3" id="KW-0677">Repeat</keyword>
<evidence type="ECO:0000256" key="2">
    <source>
        <dbReference type="ARBA" id="ARBA00022574"/>
    </source>
</evidence>
<proteinExistence type="predicted"/>
<dbReference type="InterPro" id="IPR036322">
    <property type="entry name" value="WD40_repeat_dom_sf"/>
</dbReference>
<dbReference type="Gene3D" id="2.130.10.10">
    <property type="entry name" value="YVTN repeat-like/Quinoprotein amine dehydrogenase"/>
    <property type="match status" value="2"/>
</dbReference>
<name>A0A7R9QJN7_9ACAR</name>
<organism evidence="5">
    <name type="scientific">Oppiella nova</name>
    <dbReference type="NCBI Taxonomy" id="334625"/>
    <lineage>
        <taxon>Eukaryota</taxon>
        <taxon>Metazoa</taxon>
        <taxon>Ecdysozoa</taxon>
        <taxon>Arthropoda</taxon>
        <taxon>Chelicerata</taxon>
        <taxon>Arachnida</taxon>
        <taxon>Acari</taxon>
        <taxon>Acariformes</taxon>
        <taxon>Sarcoptiformes</taxon>
        <taxon>Oribatida</taxon>
        <taxon>Brachypylina</taxon>
        <taxon>Oppioidea</taxon>
        <taxon>Oppiidae</taxon>
        <taxon>Oppiella</taxon>
    </lineage>
</organism>
<keyword evidence="6" id="KW-1185">Reference proteome</keyword>
<evidence type="ECO:0000313" key="6">
    <source>
        <dbReference type="Proteomes" id="UP000728032"/>
    </source>
</evidence>
<dbReference type="InterPro" id="IPR015943">
    <property type="entry name" value="WD40/YVTN_repeat-like_dom_sf"/>
</dbReference>
<dbReference type="PROSITE" id="PS50082">
    <property type="entry name" value="WD_REPEATS_2"/>
    <property type="match status" value="2"/>
</dbReference>
<evidence type="ECO:0000313" key="5">
    <source>
        <dbReference type="EMBL" id="CAD7648512.1"/>
    </source>
</evidence>
<evidence type="ECO:0000256" key="3">
    <source>
        <dbReference type="ARBA" id="ARBA00022737"/>
    </source>
</evidence>
<feature type="repeat" description="WD" evidence="4">
    <location>
        <begin position="359"/>
        <end position="401"/>
    </location>
</feature>
<keyword evidence="1" id="KW-0597">Phosphoprotein</keyword>
<dbReference type="PANTHER" id="PTHR14091">
    <property type="entry name" value="PERIODIC TRYPTOPHAN PROTEIN 1"/>
    <property type="match status" value="1"/>
</dbReference>
<dbReference type="SMART" id="SM00320">
    <property type="entry name" value="WD40"/>
    <property type="match status" value="4"/>
</dbReference>
<dbReference type="GO" id="GO:0006364">
    <property type="term" value="P:rRNA processing"/>
    <property type="evidence" value="ECO:0007669"/>
    <property type="project" value="InterPro"/>
</dbReference>
<sequence length="449" mass="50596">MSKINFISCVYWIKRGVTKEVPNKVELTKEDLKRIIDEHKQHLPEDEQLVNAQEVLPLCHRFTNDDQMSVSSEEGEENNENDDNIVEKYDLDNYDDDSEGELGTNSLSALASLTVFADNNDDPYIQNDVNSDESDEEEDFRIKPTDNLVLVGHVESDASVLEVKVYNEEDDHYVHHDIILPSYPICMEWIDYSSGCEEAVNHVAIGDMTKEITIWDMNTVNSLEPVSRLDGHSDAVLDLSYNRNVGKILSSASADQSCCVWDLEKCEVISRFNHFKSNVQSIEFHPFEAQTLLCGDTNGMVSIGDCQSGAFKKWKVEGECEIEKVIWNHLNPYTFFCSTSDGNVFNYDVRNEQKPIYSVKAHSDSVTGLALSRQCQGCLITASTDKLVKVWDVDDKSAHFITQFSDLNIGAVLSLSPNPDLPFIIAVGGDNNKAENFKIIDISKSKKDY</sequence>
<dbReference type="AlphaFoldDB" id="A0A7R9QJN7"/>
<dbReference type="InterPro" id="IPR044285">
    <property type="entry name" value="PWP1"/>
</dbReference>
<dbReference type="GO" id="GO:0005634">
    <property type="term" value="C:nucleus"/>
    <property type="evidence" value="ECO:0007669"/>
    <property type="project" value="TreeGrafter"/>
</dbReference>
<accession>A0A7R9QJN7</accession>
<dbReference type="Proteomes" id="UP000728032">
    <property type="component" value="Unassembled WGS sequence"/>
</dbReference>
<dbReference type="EMBL" id="OC918021">
    <property type="protein sequence ID" value="CAD7648512.1"/>
    <property type="molecule type" value="Genomic_DNA"/>
</dbReference>
<dbReference type="PROSITE" id="PS00678">
    <property type="entry name" value="WD_REPEATS_1"/>
    <property type="match status" value="2"/>
</dbReference>
<dbReference type="PROSITE" id="PS50294">
    <property type="entry name" value="WD_REPEATS_REGION"/>
    <property type="match status" value="2"/>
</dbReference>
<evidence type="ECO:0000256" key="4">
    <source>
        <dbReference type="PROSITE-ProRule" id="PRU00221"/>
    </source>
</evidence>
<dbReference type="OrthoDB" id="270624at2759"/>
<dbReference type="PANTHER" id="PTHR14091:SF0">
    <property type="entry name" value="PERIODIC TRYPTOPHAN PROTEIN 1 HOMOLOG"/>
    <property type="match status" value="1"/>
</dbReference>
<reference evidence="5" key="1">
    <citation type="submission" date="2020-11" db="EMBL/GenBank/DDBJ databases">
        <authorList>
            <person name="Tran Van P."/>
        </authorList>
    </citation>
    <scope>NUCLEOTIDE SEQUENCE</scope>
</reference>
<gene>
    <name evidence="5" type="ORF">ONB1V03_LOCUS6793</name>
</gene>